<feature type="compositionally biased region" description="Basic and acidic residues" evidence="1">
    <location>
        <begin position="61"/>
        <end position="73"/>
    </location>
</feature>
<evidence type="ECO:0000313" key="4">
    <source>
        <dbReference type="WBParaSite" id="OFLC_0000564201-mRNA-1"/>
    </source>
</evidence>
<proteinExistence type="predicted"/>
<dbReference type="EMBL" id="KZ269980">
    <property type="protein sequence ID" value="OZC11445.1"/>
    <property type="molecule type" value="Genomic_DNA"/>
</dbReference>
<dbReference type="AlphaFoldDB" id="A0A183HDT1"/>
<dbReference type="Proteomes" id="UP000242913">
    <property type="component" value="Unassembled WGS sequence"/>
</dbReference>
<name>A0A183HDT1_9BILA</name>
<evidence type="ECO:0000313" key="3">
    <source>
        <dbReference type="Proteomes" id="UP000242913"/>
    </source>
</evidence>
<sequence>MVTSSEDLRGYTEICPKFDNGSSCISNLKPNYKFAEKEFCLPIFSKFRFNKIQFIETREREREQKHEKYEEKCNISQPQDLRDSSNID</sequence>
<protein>
    <submittedName>
        <fullName evidence="4">Plasmodium vivax Vir protein</fullName>
    </submittedName>
</protein>
<evidence type="ECO:0000313" key="2">
    <source>
        <dbReference type="EMBL" id="OZC11445.1"/>
    </source>
</evidence>
<dbReference type="WBParaSite" id="OFLC_0000564201-mRNA-1">
    <property type="protein sequence ID" value="OFLC_0000564201-mRNA-1"/>
    <property type="gene ID" value="OFLC_0000564201"/>
</dbReference>
<keyword evidence="3" id="KW-1185">Reference proteome</keyword>
<reference evidence="2 3" key="1">
    <citation type="submission" date="2015-12" db="EMBL/GenBank/DDBJ databases">
        <title>Draft genome of the nematode, Onchocerca flexuosa.</title>
        <authorList>
            <person name="Mitreva M."/>
        </authorList>
    </citation>
    <scope>NUCLEOTIDE SEQUENCE [LARGE SCALE GENOMIC DNA]</scope>
    <source>
        <strain evidence="2">Red Deer</strain>
    </source>
</reference>
<organism evidence="4">
    <name type="scientific">Onchocerca flexuosa</name>
    <dbReference type="NCBI Taxonomy" id="387005"/>
    <lineage>
        <taxon>Eukaryota</taxon>
        <taxon>Metazoa</taxon>
        <taxon>Ecdysozoa</taxon>
        <taxon>Nematoda</taxon>
        <taxon>Chromadorea</taxon>
        <taxon>Rhabditida</taxon>
        <taxon>Spirurina</taxon>
        <taxon>Spiruromorpha</taxon>
        <taxon>Filarioidea</taxon>
        <taxon>Onchocercidae</taxon>
        <taxon>Onchocerca</taxon>
    </lineage>
</organism>
<reference evidence="4" key="2">
    <citation type="submission" date="2016-06" db="UniProtKB">
        <authorList>
            <consortium name="WormBaseParasite"/>
        </authorList>
    </citation>
    <scope>IDENTIFICATION</scope>
</reference>
<gene>
    <name evidence="2" type="ORF">X798_01302</name>
</gene>
<accession>A0A183HDT1</accession>
<evidence type="ECO:0000256" key="1">
    <source>
        <dbReference type="SAM" id="MobiDB-lite"/>
    </source>
</evidence>
<feature type="region of interest" description="Disordered" evidence="1">
    <location>
        <begin position="61"/>
        <end position="88"/>
    </location>
</feature>